<evidence type="ECO:0000313" key="1">
    <source>
        <dbReference type="EMBL" id="ETO02991.1"/>
    </source>
</evidence>
<proteinExistence type="predicted"/>
<name>X6LNQ0_RETFI</name>
<reference evidence="1 2" key="1">
    <citation type="journal article" date="2013" name="Curr. Biol.">
        <title>The Genome of the Foraminiferan Reticulomyxa filosa.</title>
        <authorList>
            <person name="Glockner G."/>
            <person name="Hulsmann N."/>
            <person name="Schleicher M."/>
            <person name="Noegel A.A."/>
            <person name="Eichinger L."/>
            <person name="Gallinger C."/>
            <person name="Pawlowski J."/>
            <person name="Sierra R."/>
            <person name="Euteneuer U."/>
            <person name="Pillet L."/>
            <person name="Moustafa A."/>
            <person name="Platzer M."/>
            <person name="Groth M."/>
            <person name="Szafranski K."/>
            <person name="Schliwa M."/>
        </authorList>
    </citation>
    <scope>NUCLEOTIDE SEQUENCE [LARGE SCALE GENOMIC DNA]</scope>
</reference>
<evidence type="ECO:0000313" key="2">
    <source>
        <dbReference type="Proteomes" id="UP000023152"/>
    </source>
</evidence>
<organism evidence="1 2">
    <name type="scientific">Reticulomyxa filosa</name>
    <dbReference type="NCBI Taxonomy" id="46433"/>
    <lineage>
        <taxon>Eukaryota</taxon>
        <taxon>Sar</taxon>
        <taxon>Rhizaria</taxon>
        <taxon>Retaria</taxon>
        <taxon>Foraminifera</taxon>
        <taxon>Monothalamids</taxon>
        <taxon>Reticulomyxidae</taxon>
        <taxon>Reticulomyxa</taxon>
    </lineage>
</organism>
<protein>
    <submittedName>
        <fullName evidence="1">Uncharacterized protein</fullName>
    </submittedName>
</protein>
<accession>X6LNQ0</accession>
<sequence length="174" mass="19953">MSISFIAFGFDCPNDDLLTFVDIVSFGFGNVANDSFRCLSLLLVSLLFNRWTYFLFLLKASLHHGLFPLFTHDFTASSNDCELFFFLAEIVVILKFQKNKKGKGKNIATKHLTHKEYSAKITISYKVINKTALAHFVHSSLKPRKTKPKVKKIFRKSLVNEPLQKIFQDILENS</sequence>
<dbReference type="Proteomes" id="UP000023152">
    <property type="component" value="Unassembled WGS sequence"/>
</dbReference>
<comment type="caution">
    <text evidence="1">The sequence shown here is derived from an EMBL/GenBank/DDBJ whole genome shotgun (WGS) entry which is preliminary data.</text>
</comment>
<keyword evidence="2" id="KW-1185">Reference proteome</keyword>
<gene>
    <name evidence="1" type="ORF">RFI_34419</name>
</gene>
<dbReference type="AlphaFoldDB" id="X6LNQ0"/>
<dbReference type="EMBL" id="ASPP01034418">
    <property type="protein sequence ID" value="ETO02991.1"/>
    <property type="molecule type" value="Genomic_DNA"/>
</dbReference>